<reference evidence="1 2" key="1">
    <citation type="journal article" date="2010" name="Stand. Genomic Sci.">
        <title>Complete genome sequence of Streptosporangium roseum type strain (NI 9100).</title>
        <authorList>
            <person name="Nolan M."/>
            <person name="Sikorski J."/>
            <person name="Jando M."/>
            <person name="Lucas S."/>
            <person name="Lapidus A."/>
            <person name="Glavina Del Rio T."/>
            <person name="Chen F."/>
            <person name="Tice H."/>
            <person name="Pitluck S."/>
            <person name="Cheng J.F."/>
            <person name="Chertkov O."/>
            <person name="Sims D."/>
            <person name="Meincke L."/>
            <person name="Brettin T."/>
            <person name="Han C."/>
            <person name="Detter J.C."/>
            <person name="Bruce D."/>
            <person name="Goodwin L."/>
            <person name="Land M."/>
            <person name="Hauser L."/>
            <person name="Chang Y.J."/>
            <person name="Jeffries C.D."/>
            <person name="Ivanova N."/>
            <person name="Mavromatis K."/>
            <person name="Mikhailova N."/>
            <person name="Chen A."/>
            <person name="Palaniappan K."/>
            <person name="Chain P."/>
            <person name="Rohde M."/>
            <person name="Goker M."/>
            <person name="Bristow J."/>
            <person name="Eisen J.A."/>
            <person name="Markowitz V."/>
            <person name="Hugenholtz P."/>
            <person name="Kyrpides N.C."/>
            <person name="Klenk H.P."/>
        </authorList>
    </citation>
    <scope>NUCLEOTIDE SEQUENCE [LARGE SCALE GENOMIC DNA]</scope>
    <source>
        <strain evidence="2">ATCC 12428 / DSM 43021 / JCM 3005 / NI 9100</strain>
        <plasmid evidence="2">Plasmid pSROS01</plasmid>
    </source>
</reference>
<dbReference type="Proteomes" id="UP000002029">
    <property type="component" value="Plasmid pSROS01"/>
</dbReference>
<evidence type="ECO:0000313" key="2">
    <source>
        <dbReference type="Proteomes" id="UP000002029"/>
    </source>
</evidence>
<protein>
    <submittedName>
        <fullName evidence="1">Uncharacterized protein</fullName>
    </submittedName>
</protein>
<accession>D2BFW6</accession>
<keyword evidence="1" id="KW-0614">Plasmid</keyword>
<dbReference type="EMBL" id="CP001815">
    <property type="protein sequence ID" value="ACZ92018.1"/>
    <property type="molecule type" value="Genomic_DNA"/>
</dbReference>
<name>D2BFW6_STRRD</name>
<dbReference type="HOGENOM" id="CLU_1474409_0_0_11"/>
<dbReference type="OrthoDB" id="3521501at2"/>
<geneLocation type="plasmid" evidence="1 2">
    <name>pSROS01</name>
</geneLocation>
<sequence length="183" mass="20568">MSTTTPYRSRYPQLAAMAGDRPLADVELTIGFERPTYHGHTELTVRPGVIDEAAIELYGYSQCHILARSMHRRTRWSFGVVELVDSRRWAHLGVLTPAGHFLDIEGVRPVDQVVAEFLLRHSLRVRIRPIYTLDDVFTVIGGREEMRQIWIDGSDIDPLSAEVADIFADLLLAQADAVEAVSV</sequence>
<dbReference type="AlphaFoldDB" id="D2BFW6"/>
<organism evidence="1 2">
    <name type="scientific">Streptosporangium roseum (strain ATCC 12428 / DSM 43021 / JCM 3005 / KCTC 9067 / NCIMB 10171 / NRRL 2505 / NI 9100)</name>
    <dbReference type="NCBI Taxonomy" id="479432"/>
    <lineage>
        <taxon>Bacteria</taxon>
        <taxon>Bacillati</taxon>
        <taxon>Actinomycetota</taxon>
        <taxon>Actinomycetes</taxon>
        <taxon>Streptosporangiales</taxon>
        <taxon>Streptosporangiaceae</taxon>
        <taxon>Streptosporangium</taxon>
    </lineage>
</organism>
<evidence type="ECO:0000313" key="1">
    <source>
        <dbReference type="EMBL" id="ACZ92018.1"/>
    </source>
</evidence>
<gene>
    <name evidence="1" type="ORF">Sros_9400</name>
</gene>
<dbReference type="RefSeq" id="WP_012895744.1">
    <property type="nucleotide sequence ID" value="NC_013596.1"/>
</dbReference>
<keyword evidence="2" id="KW-1185">Reference proteome</keyword>
<dbReference type="KEGG" id="sro:Sros_9400"/>
<proteinExistence type="predicted"/>